<organism evidence="5 6">
    <name type="scientific">Symbiobacterium thermophilum (strain DSM 24528 / JCM 14929 / IAM 14863 / T)</name>
    <dbReference type="NCBI Taxonomy" id="292459"/>
    <lineage>
        <taxon>Bacteria</taxon>
        <taxon>Bacillati</taxon>
        <taxon>Bacillota</taxon>
        <taxon>Clostridia</taxon>
        <taxon>Eubacteriales</taxon>
        <taxon>Symbiobacteriaceae</taxon>
        <taxon>Symbiobacterium</taxon>
    </lineage>
</organism>
<evidence type="ECO:0000256" key="2">
    <source>
        <dbReference type="ARBA" id="ARBA00023002"/>
    </source>
</evidence>
<accession>Q67M76</accession>
<dbReference type="SUPFAM" id="SSF52283">
    <property type="entry name" value="Formate/glycerate dehydrogenase catalytic domain-like"/>
    <property type="match status" value="1"/>
</dbReference>
<dbReference type="AlphaFoldDB" id="Q67M76"/>
<dbReference type="GO" id="GO:0051287">
    <property type="term" value="F:NAD binding"/>
    <property type="evidence" value="ECO:0007669"/>
    <property type="project" value="InterPro"/>
</dbReference>
<reference evidence="5 6" key="1">
    <citation type="journal article" date="2004" name="Nucleic Acids Res.">
        <title>Genome sequence of Symbiobacterium thermophilum, an uncultivable bacterium that depends on microbial commensalism.</title>
        <authorList>
            <person name="Ueda K."/>
            <person name="Yamashita A."/>
            <person name="Ishikawa J."/>
            <person name="Shimada M."/>
            <person name="Watsuji T."/>
            <person name="Morimura K."/>
            <person name="Ikeda H."/>
            <person name="Hattori M."/>
            <person name="Beppu T."/>
        </authorList>
    </citation>
    <scope>NUCLEOTIDE SEQUENCE [LARGE SCALE GENOMIC DNA]</scope>
    <source>
        <strain evidence="6">T / IAM 14863</strain>
    </source>
</reference>
<protein>
    <submittedName>
        <fullName evidence="5">Phosphoglycerate dehydrogenase, N-terminal domain</fullName>
    </submittedName>
</protein>
<evidence type="ECO:0000259" key="4">
    <source>
        <dbReference type="Pfam" id="PF00389"/>
    </source>
</evidence>
<name>Q67M76_SYMTH</name>
<evidence type="ECO:0000313" key="5">
    <source>
        <dbReference type="EMBL" id="BAD41217.1"/>
    </source>
</evidence>
<keyword evidence="6" id="KW-1185">Reference proteome</keyword>
<keyword evidence="2" id="KW-0560">Oxidoreductase</keyword>
<evidence type="ECO:0000313" key="6">
    <source>
        <dbReference type="Proteomes" id="UP000000417"/>
    </source>
</evidence>
<gene>
    <name evidence="5" type="ordered locus">STH2232</name>
</gene>
<dbReference type="eggNOG" id="COG1052">
    <property type="taxonomic scope" value="Bacteria"/>
</dbReference>
<proteinExistence type="inferred from homology"/>
<sequence>MADRIKVLMLQAIHEEGILLFDDRFEVIAARDPSPAAVIPELDGVQAIIVRLAPCTREIIEAAPDLRVIAKHGVGVDNIDVAAATERGILVLNTPEANAVSVAEHAIAAIAALAKRVVFMDRAVRDGRWQARGDLKAIDL</sequence>
<feature type="domain" description="D-isomer specific 2-hydroxyacid dehydrogenase catalytic" evidence="4">
    <location>
        <begin position="7"/>
        <end position="107"/>
    </location>
</feature>
<dbReference type="EMBL" id="AP006840">
    <property type="protein sequence ID" value="BAD41217.1"/>
    <property type="molecule type" value="Genomic_DNA"/>
</dbReference>
<dbReference type="InterPro" id="IPR006139">
    <property type="entry name" value="D-isomer_2_OHA_DH_cat_dom"/>
</dbReference>
<dbReference type="PANTHER" id="PTHR42789">
    <property type="entry name" value="D-ISOMER SPECIFIC 2-HYDROXYACID DEHYDROGENASE FAMILY PROTEIN (AFU_ORTHOLOGUE AFUA_6G10090)"/>
    <property type="match status" value="1"/>
</dbReference>
<dbReference type="Pfam" id="PF00389">
    <property type="entry name" value="2-Hacid_dh"/>
    <property type="match status" value="1"/>
</dbReference>
<evidence type="ECO:0000256" key="1">
    <source>
        <dbReference type="ARBA" id="ARBA00005854"/>
    </source>
</evidence>
<dbReference type="GO" id="GO:0016616">
    <property type="term" value="F:oxidoreductase activity, acting on the CH-OH group of donors, NAD or NADP as acceptor"/>
    <property type="evidence" value="ECO:0007669"/>
    <property type="project" value="InterPro"/>
</dbReference>
<dbReference type="PANTHER" id="PTHR42789:SF1">
    <property type="entry name" value="D-ISOMER SPECIFIC 2-HYDROXYACID DEHYDROGENASE FAMILY PROTEIN (AFU_ORTHOLOGUE AFUA_6G10090)"/>
    <property type="match status" value="1"/>
</dbReference>
<dbReference type="STRING" id="292459.STH2232"/>
<dbReference type="Gene3D" id="3.40.50.720">
    <property type="entry name" value="NAD(P)-binding Rossmann-like Domain"/>
    <property type="match status" value="1"/>
</dbReference>
<dbReference type="KEGG" id="sth:STH2232"/>
<dbReference type="Proteomes" id="UP000000417">
    <property type="component" value="Chromosome"/>
</dbReference>
<dbReference type="HOGENOM" id="CLU_1834164_0_0_9"/>
<keyword evidence="3" id="KW-0520">NAD</keyword>
<comment type="similarity">
    <text evidence="1">Belongs to the D-isomer specific 2-hydroxyacid dehydrogenase family.</text>
</comment>
<dbReference type="InterPro" id="IPR050857">
    <property type="entry name" value="D-2-hydroxyacid_DH"/>
</dbReference>
<evidence type="ECO:0000256" key="3">
    <source>
        <dbReference type="ARBA" id="ARBA00023027"/>
    </source>
</evidence>
<dbReference type="RefSeq" id="WP_011196357.1">
    <property type="nucleotide sequence ID" value="NC_006177.1"/>
</dbReference>